<dbReference type="EMBL" id="JAKOGI010000097">
    <property type="protein sequence ID" value="KAJ8444494.1"/>
    <property type="molecule type" value="Genomic_DNA"/>
</dbReference>
<protein>
    <recommendedName>
        <fullName evidence="3">Endonuclease/exonuclease/phosphatase domain-containing protein</fullName>
    </recommendedName>
</protein>
<dbReference type="OrthoDB" id="851596at2759"/>
<dbReference type="Gene3D" id="3.60.10.10">
    <property type="entry name" value="Endonuclease/exonuclease/phosphatase"/>
    <property type="match status" value="1"/>
</dbReference>
<name>A0A9Q1QJU5_9CARY</name>
<comment type="caution">
    <text evidence="1">The sequence shown here is derived from an EMBL/GenBank/DDBJ whole genome shotgun (WGS) entry which is preliminary data.</text>
</comment>
<accession>A0A9Q1QJU5</accession>
<dbReference type="AlphaFoldDB" id="A0A9Q1QJU5"/>
<evidence type="ECO:0008006" key="3">
    <source>
        <dbReference type="Google" id="ProtNLM"/>
    </source>
</evidence>
<gene>
    <name evidence="1" type="ORF">Cgig2_024058</name>
</gene>
<proteinExistence type="predicted"/>
<organism evidence="1 2">
    <name type="scientific">Carnegiea gigantea</name>
    <dbReference type="NCBI Taxonomy" id="171969"/>
    <lineage>
        <taxon>Eukaryota</taxon>
        <taxon>Viridiplantae</taxon>
        <taxon>Streptophyta</taxon>
        <taxon>Embryophyta</taxon>
        <taxon>Tracheophyta</taxon>
        <taxon>Spermatophyta</taxon>
        <taxon>Magnoliopsida</taxon>
        <taxon>eudicotyledons</taxon>
        <taxon>Gunneridae</taxon>
        <taxon>Pentapetalae</taxon>
        <taxon>Caryophyllales</taxon>
        <taxon>Cactineae</taxon>
        <taxon>Cactaceae</taxon>
        <taxon>Cactoideae</taxon>
        <taxon>Echinocereeae</taxon>
        <taxon>Carnegiea</taxon>
    </lineage>
</organism>
<dbReference type="SUPFAM" id="SSF56219">
    <property type="entry name" value="DNase I-like"/>
    <property type="match status" value="1"/>
</dbReference>
<dbReference type="InterPro" id="IPR036691">
    <property type="entry name" value="Endo/exonu/phosph_ase_sf"/>
</dbReference>
<evidence type="ECO:0000313" key="1">
    <source>
        <dbReference type="EMBL" id="KAJ8444494.1"/>
    </source>
</evidence>
<keyword evidence="2" id="KW-1185">Reference proteome</keyword>
<evidence type="ECO:0000313" key="2">
    <source>
        <dbReference type="Proteomes" id="UP001153076"/>
    </source>
</evidence>
<sequence length="269" mass="30740">MKARAKLYITIKDGNRTSKGKSIVEEGGYMQIDDNVLGLSDTQQVDNLRSLIRRQSPMVFLTETNCTVVGMEESIGRLGNFMGTLVDYRGKAGGLSLVWERSINARVLSKSPNHIDKGWPVEVEWRFKGVYGWPKTGEKLRTCDMIRDLKMQSTFPWVVSGDTNEILHNFQMKGGTLKNQNVQNAFYETFNECGLFDLGFSGYECTWENRKRDGEVVEDRLDRLCALVDWSAIFPVAWVTHLNENISDHMLLSLAFMDQPRRARKRGKV</sequence>
<dbReference type="PANTHER" id="PTHR33710:SF71">
    <property type="entry name" value="ENDONUCLEASE_EXONUCLEASE_PHOSPHATASE DOMAIN-CONTAINING PROTEIN"/>
    <property type="match status" value="1"/>
</dbReference>
<dbReference type="Proteomes" id="UP001153076">
    <property type="component" value="Unassembled WGS sequence"/>
</dbReference>
<dbReference type="PANTHER" id="PTHR33710">
    <property type="entry name" value="BNAC02G09200D PROTEIN"/>
    <property type="match status" value="1"/>
</dbReference>
<reference evidence="1" key="1">
    <citation type="submission" date="2022-04" db="EMBL/GenBank/DDBJ databases">
        <title>Carnegiea gigantea Genome sequencing and assembly v2.</title>
        <authorList>
            <person name="Copetti D."/>
            <person name="Sanderson M.J."/>
            <person name="Burquez A."/>
            <person name="Wojciechowski M.F."/>
        </authorList>
    </citation>
    <scope>NUCLEOTIDE SEQUENCE</scope>
    <source>
        <strain evidence="1">SGP5-SGP5p</strain>
        <tissue evidence="1">Aerial part</tissue>
    </source>
</reference>